<evidence type="ECO:0000256" key="2">
    <source>
        <dbReference type="SAM" id="Phobius"/>
    </source>
</evidence>
<dbReference type="Proteomes" id="UP000279962">
    <property type="component" value="Chromosome"/>
</dbReference>
<feature type="compositionally biased region" description="Polar residues" evidence="1">
    <location>
        <begin position="32"/>
        <end position="42"/>
    </location>
</feature>
<name>A0A3G2T499_9GAMM</name>
<dbReference type="EMBL" id="CP033133">
    <property type="protein sequence ID" value="AYO55103.1"/>
    <property type="molecule type" value="Genomic_DNA"/>
</dbReference>
<evidence type="ECO:0000256" key="1">
    <source>
        <dbReference type="SAM" id="MobiDB-lite"/>
    </source>
</evidence>
<gene>
    <name evidence="3" type="ORF">CDG68_16200</name>
</gene>
<sequence>MKCQKCHAENISEAVKCGICGTRLKHPKSSDDFTGNQHVQSSIRRENKKQDIFNPDPSIQPNTKPSQNSRSNQNQSITDTILDKNTKIEDKARILLDSWQDKAKDAWENAQNQPRKKPKYNKWFFIIIAVFIFASPVITLITSVIIPEIQYQIREHLRIQRENDEAAVEEVIMEDIVTTDAVVDANEYEQRYAEMRSYQQNIERVFGETRALPENLQEIEKFDQVEFDQSIHDVIEIRNGMIIGSFAAFPNEHIYLKPEIKNKKIIGWSCYKVGISEGEMSECEPESSEPTAPIVE</sequence>
<evidence type="ECO:0000313" key="4">
    <source>
        <dbReference type="Proteomes" id="UP000279962"/>
    </source>
</evidence>
<keyword evidence="2" id="KW-0812">Transmembrane</keyword>
<feature type="transmembrane region" description="Helical" evidence="2">
    <location>
        <begin position="123"/>
        <end position="146"/>
    </location>
</feature>
<proteinExistence type="predicted"/>
<dbReference type="AlphaFoldDB" id="A0A3G2T499"/>
<protein>
    <submittedName>
        <fullName evidence="3">Zinc ribbon domain-containing protein</fullName>
    </submittedName>
</protein>
<reference evidence="3 4" key="1">
    <citation type="submission" date="2018-10" db="EMBL/GenBank/DDBJ databases">
        <title>The complete genome of Acinetobacter wuhouensis strain WCHAW010062.</title>
        <authorList>
            <person name="Hu Y."/>
            <person name="Long H."/>
            <person name="Feng Y."/>
            <person name="Zong Z."/>
        </authorList>
    </citation>
    <scope>NUCLEOTIDE SEQUENCE [LARGE SCALE GENOMIC DNA]</scope>
    <source>
        <strain evidence="3 4">WCHAW010062</strain>
    </source>
</reference>
<organism evidence="3 4">
    <name type="scientific">Acinetobacter wuhouensis</name>
    <dbReference type="NCBI Taxonomy" id="1879050"/>
    <lineage>
        <taxon>Bacteria</taxon>
        <taxon>Pseudomonadati</taxon>
        <taxon>Pseudomonadota</taxon>
        <taxon>Gammaproteobacteria</taxon>
        <taxon>Moraxellales</taxon>
        <taxon>Moraxellaceae</taxon>
        <taxon>Acinetobacter</taxon>
    </lineage>
</organism>
<accession>A0A3G2T499</accession>
<evidence type="ECO:0000313" key="3">
    <source>
        <dbReference type="EMBL" id="AYO55103.1"/>
    </source>
</evidence>
<dbReference type="RefSeq" id="WP_087552472.1">
    <property type="nucleotide sequence ID" value="NZ_CP033133.1"/>
</dbReference>
<feature type="region of interest" description="Disordered" evidence="1">
    <location>
        <begin position="27"/>
        <end position="82"/>
    </location>
</feature>
<keyword evidence="2" id="KW-1133">Transmembrane helix</keyword>
<keyword evidence="2" id="KW-0472">Membrane</keyword>
<feature type="compositionally biased region" description="Low complexity" evidence="1">
    <location>
        <begin position="66"/>
        <end position="76"/>
    </location>
</feature>